<protein>
    <submittedName>
        <fullName evidence="1">Uncharacterized protein</fullName>
    </submittedName>
</protein>
<proteinExistence type="predicted"/>
<keyword evidence="2" id="KW-1185">Reference proteome</keyword>
<name>A0ACB8G8Z8_9SAUR</name>
<comment type="caution">
    <text evidence="1">The sequence shown here is derived from an EMBL/GenBank/DDBJ whole genome shotgun (WGS) entry which is preliminary data.</text>
</comment>
<organism evidence="1 2">
    <name type="scientific">Sphaerodactylus townsendi</name>
    <dbReference type="NCBI Taxonomy" id="933632"/>
    <lineage>
        <taxon>Eukaryota</taxon>
        <taxon>Metazoa</taxon>
        <taxon>Chordata</taxon>
        <taxon>Craniata</taxon>
        <taxon>Vertebrata</taxon>
        <taxon>Euteleostomi</taxon>
        <taxon>Lepidosauria</taxon>
        <taxon>Squamata</taxon>
        <taxon>Bifurcata</taxon>
        <taxon>Gekkota</taxon>
        <taxon>Sphaerodactylidae</taxon>
        <taxon>Sphaerodactylus</taxon>
    </lineage>
</organism>
<dbReference type="Proteomes" id="UP000827872">
    <property type="component" value="Linkage Group LG01"/>
</dbReference>
<evidence type="ECO:0000313" key="2">
    <source>
        <dbReference type="Proteomes" id="UP000827872"/>
    </source>
</evidence>
<dbReference type="EMBL" id="CM037614">
    <property type="protein sequence ID" value="KAH8015756.1"/>
    <property type="molecule type" value="Genomic_DNA"/>
</dbReference>
<reference evidence="1" key="1">
    <citation type="submission" date="2021-08" db="EMBL/GenBank/DDBJ databases">
        <title>The first chromosome-level gecko genome reveals the dynamic sex chromosomes of Neotropical dwarf geckos (Sphaerodactylidae: Sphaerodactylus).</title>
        <authorList>
            <person name="Pinto B.J."/>
            <person name="Keating S.E."/>
            <person name="Gamble T."/>
        </authorList>
    </citation>
    <scope>NUCLEOTIDE SEQUENCE</scope>
    <source>
        <strain evidence="1">TG3544</strain>
    </source>
</reference>
<accession>A0ACB8G8Z8</accession>
<evidence type="ECO:0000313" key="1">
    <source>
        <dbReference type="EMBL" id="KAH8015756.1"/>
    </source>
</evidence>
<gene>
    <name evidence="1" type="ORF">K3G42_008168</name>
</gene>
<sequence>MASTKRVVKTIVGMVGIMGLGFGLWAAVTPNEAQMKKLAKELPRSSPQQRAERKHLNEQVMEILKEAAETNENVARRTWPWKK</sequence>